<dbReference type="InterPro" id="IPR006162">
    <property type="entry name" value="Ppantetheine_attach_site"/>
</dbReference>
<sequence>MELGQARSAVVELLALVMELEPTRITDDALLEADLGADSLAVVEVVFGIEERHGIRLADDVVRGVRTVSDLVTAVAD</sequence>
<proteinExistence type="predicted"/>
<dbReference type="InterPro" id="IPR009081">
    <property type="entry name" value="PP-bd_ACP"/>
</dbReference>
<feature type="domain" description="Carrier" evidence="3">
    <location>
        <begin position="1"/>
        <end position="77"/>
    </location>
</feature>
<name>A0A3G9IH76_9ACTN</name>
<evidence type="ECO:0000256" key="1">
    <source>
        <dbReference type="ARBA" id="ARBA00022450"/>
    </source>
</evidence>
<dbReference type="KEGG" id="nbe:Back2_26640"/>
<evidence type="ECO:0000256" key="2">
    <source>
        <dbReference type="ARBA" id="ARBA00022553"/>
    </source>
</evidence>
<dbReference type="Proteomes" id="UP000271573">
    <property type="component" value="Chromosome"/>
</dbReference>
<dbReference type="OrthoDB" id="9804551at2"/>
<gene>
    <name evidence="4" type="primary">acpP</name>
    <name evidence="4" type="ORF">Back2_26640</name>
</gene>
<protein>
    <submittedName>
        <fullName evidence="4">Acyl carrier protein</fullName>
    </submittedName>
</protein>
<dbReference type="RefSeq" id="WP_125569689.1">
    <property type="nucleotide sequence ID" value="NZ_AP019307.1"/>
</dbReference>
<organism evidence="4 5">
    <name type="scientific">Nocardioides baekrokdamisoli</name>
    <dbReference type="NCBI Taxonomy" id="1804624"/>
    <lineage>
        <taxon>Bacteria</taxon>
        <taxon>Bacillati</taxon>
        <taxon>Actinomycetota</taxon>
        <taxon>Actinomycetes</taxon>
        <taxon>Propionibacteriales</taxon>
        <taxon>Nocardioidaceae</taxon>
        <taxon>Nocardioides</taxon>
    </lineage>
</organism>
<dbReference type="InterPro" id="IPR036736">
    <property type="entry name" value="ACP-like_sf"/>
</dbReference>
<evidence type="ECO:0000313" key="5">
    <source>
        <dbReference type="Proteomes" id="UP000271573"/>
    </source>
</evidence>
<evidence type="ECO:0000313" key="4">
    <source>
        <dbReference type="EMBL" id="BBH18377.1"/>
    </source>
</evidence>
<dbReference type="Gene3D" id="1.10.1200.10">
    <property type="entry name" value="ACP-like"/>
    <property type="match status" value="1"/>
</dbReference>
<keyword evidence="1" id="KW-0596">Phosphopantetheine</keyword>
<reference evidence="4 5" key="1">
    <citation type="submission" date="2018-11" db="EMBL/GenBank/DDBJ databases">
        <title>Complete genome sequence of Nocardioides baekrokdamisoli strain KCTC 39748.</title>
        <authorList>
            <person name="Kang S.W."/>
            <person name="Lee K.C."/>
            <person name="Kim K.K."/>
            <person name="Kim J.S."/>
            <person name="Kim D.S."/>
            <person name="Ko S.H."/>
            <person name="Yang S.H."/>
            <person name="Shin Y.K."/>
            <person name="Lee J.S."/>
        </authorList>
    </citation>
    <scope>NUCLEOTIDE SEQUENCE [LARGE SCALE GENOMIC DNA]</scope>
    <source>
        <strain evidence="4 5">KCTC 39748</strain>
    </source>
</reference>
<dbReference type="PROSITE" id="PS50075">
    <property type="entry name" value="CARRIER"/>
    <property type="match status" value="1"/>
</dbReference>
<accession>A0A3G9IH76</accession>
<dbReference type="PROSITE" id="PS00012">
    <property type="entry name" value="PHOSPHOPANTETHEINE"/>
    <property type="match status" value="1"/>
</dbReference>
<dbReference type="Pfam" id="PF00550">
    <property type="entry name" value="PP-binding"/>
    <property type="match status" value="1"/>
</dbReference>
<dbReference type="AlphaFoldDB" id="A0A3G9IH76"/>
<keyword evidence="5" id="KW-1185">Reference proteome</keyword>
<evidence type="ECO:0000259" key="3">
    <source>
        <dbReference type="PROSITE" id="PS50075"/>
    </source>
</evidence>
<dbReference type="EMBL" id="AP019307">
    <property type="protein sequence ID" value="BBH18377.1"/>
    <property type="molecule type" value="Genomic_DNA"/>
</dbReference>
<dbReference type="SUPFAM" id="SSF47336">
    <property type="entry name" value="ACP-like"/>
    <property type="match status" value="1"/>
</dbReference>
<keyword evidence="2" id="KW-0597">Phosphoprotein</keyword>